<evidence type="ECO:0000259" key="2">
    <source>
        <dbReference type="Pfam" id="PF02719"/>
    </source>
</evidence>
<evidence type="ECO:0000256" key="1">
    <source>
        <dbReference type="ARBA" id="ARBA00007430"/>
    </source>
</evidence>
<protein>
    <submittedName>
        <fullName evidence="3">UDP-N-acetylglucosamine 4,6-dehydratase</fullName>
    </submittedName>
</protein>
<proteinExistence type="inferred from homology"/>
<dbReference type="CDD" id="cd05237">
    <property type="entry name" value="UDP_invert_4-6DH_SDR_e"/>
    <property type="match status" value="1"/>
</dbReference>
<dbReference type="RefSeq" id="WP_099615392.1">
    <property type="nucleotide sequence ID" value="NZ_KZ319373.1"/>
</dbReference>
<evidence type="ECO:0000313" key="3">
    <source>
        <dbReference type="EMBL" id="PHQ14440.1"/>
    </source>
</evidence>
<comment type="similarity">
    <text evidence="1">Belongs to the polysaccharide synthase family.</text>
</comment>
<dbReference type="Gene3D" id="3.40.50.720">
    <property type="entry name" value="NAD(P)-binding Rossmann-like Domain"/>
    <property type="match status" value="2"/>
</dbReference>
<dbReference type="PANTHER" id="PTHR43318">
    <property type="entry name" value="UDP-N-ACETYLGLUCOSAMINE 4,6-DEHYDRATASE"/>
    <property type="match status" value="1"/>
</dbReference>
<dbReference type="EMBL" id="NTFH01000010">
    <property type="protein sequence ID" value="PHQ14440.1"/>
    <property type="molecule type" value="Genomic_DNA"/>
</dbReference>
<gene>
    <name evidence="3" type="ORF">CLH61_14105</name>
</gene>
<dbReference type="InterPro" id="IPR003869">
    <property type="entry name" value="Polysac_CapD-like"/>
</dbReference>
<dbReference type="InterPro" id="IPR036291">
    <property type="entry name" value="NAD(P)-bd_dom_sf"/>
</dbReference>
<dbReference type="AlphaFoldDB" id="A0A2G1UJ39"/>
<dbReference type="PANTHER" id="PTHR43318:SF1">
    <property type="entry name" value="POLYSACCHARIDE BIOSYNTHESIS PROTEIN EPSC-RELATED"/>
    <property type="match status" value="1"/>
</dbReference>
<accession>A0A2G1UJ39</accession>
<evidence type="ECO:0000313" key="4">
    <source>
        <dbReference type="Proteomes" id="UP000231409"/>
    </source>
</evidence>
<keyword evidence="4" id="KW-1185">Reference proteome</keyword>
<comment type="caution">
    <text evidence="3">The sequence shown here is derived from an EMBL/GenBank/DDBJ whole genome shotgun (WGS) entry which is preliminary data.</text>
</comment>
<dbReference type="InterPro" id="IPR051203">
    <property type="entry name" value="Polysaccharide_Synthase-Rel"/>
</dbReference>
<dbReference type="SUPFAM" id="SSF51735">
    <property type="entry name" value="NAD(P)-binding Rossmann-fold domains"/>
    <property type="match status" value="1"/>
</dbReference>
<organism evidence="3 4">
    <name type="scientific">Marinobacter profundi</name>
    <dbReference type="NCBI Taxonomy" id="2666256"/>
    <lineage>
        <taxon>Bacteria</taxon>
        <taxon>Pseudomonadati</taxon>
        <taxon>Pseudomonadota</taxon>
        <taxon>Gammaproteobacteria</taxon>
        <taxon>Pseudomonadales</taxon>
        <taxon>Marinobacteraceae</taxon>
        <taxon>Marinobacter</taxon>
    </lineage>
</organism>
<sequence length="396" mass="44907">MNSILHLIGREKELFSVDIASHDSQLSEIVGNSRFLVLGGAGSIGQAVTKEIFKRNPAKLHVVDISENNLVELVRDIRSSFGYIPGDFRTFALDIGSVEYDAFFKADGQYDYILNLSALKHVRSEKDPFTLMRMVDVNVFNTDKTLQQAVDAGVKKYFCVSTDKAANPVNMMGASKRIMEMFLMRRSLQIDISTARFANVAFSDGSLLHGFNQRLEKRQPIVAPNDVRRYFVTPKESGELCLMSCIFGDNRDIFFPKLSENLHLISFSDIAIKYLEQKGFEPVLCSDEDEARELAKTLPHQGKWPCLFAGSDTTGEKDFEEFFTDREVLDMARFNNLGIIKNDAVFDEQLLGEFESRIAGLKQDLAWSKEDLVELFYKMIPDFGHKETGKYLDSKM</sequence>
<dbReference type="Proteomes" id="UP000231409">
    <property type="component" value="Unassembled WGS sequence"/>
</dbReference>
<reference evidence="3 4" key="1">
    <citation type="submission" date="2017-09" db="EMBL/GenBank/DDBJ databases">
        <title>The draft genome sequences of Marinobacter sp. PWS21.</title>
        <authorList>
            <person name="Cao J."/>
        </authorList>
    </citation>
    <scope>NUCLEOTIDE SEQUENCE [LARGE SCALE GENOMIC DNA]</scope>
    <source>
        <strain evidence="3 4">PWS21</strain>
    </source>
</reference>
<name>A0A2G1UJ39_9GAMM</name>
<feature type="domain" description="Polysaccharide biosynthesis protein CapD-like" evidence="2">
    <location>
        <begin position="36"/>
        <end position="336"/>
    </location>
</feature>
<dbReference type="Pfam" id="PF02719">
    <property type="entry name" value="Polysacc_synt_2"/>
    <property type="match status" value="1"/>
</dbReference>